<evidence type="ECO:0000256" key="3">
    <source>
        <dbReference type="ARBA" id="ARBA00008773"/>
    </source>
</evidence>
<evidence type="ECO:0000256" key="17">
    <source>
        <dbReference type="SAM" id="MobiDB-lite"/>
    </source>
</evidence>
<feature type="domain" description="X8" evidence="19">
    <location>
        <begin position="368"/>
        <end position="451"/>
    </location>
</feature>
<dbReference type="AlphaFoldDB" id="A0A9D5CT37"/>
<dbReference type="SMART" id="SM00768">
    <property type="entry name" value="X8"/>
    <property type="match status" value="1"/>
</dbReference>
<evidence type="ECO:0000313" key="21">
    <source>
        <dbReference type="Proteomes" id="UP001085076"/>
    </source>
</evidence>
<keyword evidence="12" id="KW-0325">Glycoprotein</keyword>
<keyword evidence="6" id="KW-0336">GPI-anchor</keyword>
<organism evidence="20 21">
    <name type="scientific">Dioscorea zingiberensis</name>
    <dbReference type="NCBI Taxonomy" id="325984"/>
    <lineage>
        <taxon>Eukaryota</taxon>
        <taxon>Viridiplantae</taxon>
        <taxon>Streptophyta</taxon>
        <taxon>Embryophyta</taxon>
        <taxon>Tracheophyta</taxon>
        <taxon>Spermatophyta</taxon>
        <taxon>Magnoliopsida</taxon>
        <taxon>Liliopsida</taxon>
        <taxon>Dioscoreales</taxon>
        <taxon>Dioscoreaceae</taxon>
        <taxon>Dioscorea</taxon>
    </lineage>
</organism>
<dbReference type="OrthoDB" id="408788at2759"/>
<feature type="region of interest" description="Disordered" evidence="17">
    <location>
        <begin position="641"/>
        <end position="728"/>
    </location>
</feature>
<feature type="compositionally biased region" description="Acidic residues" evidence="17">
    <location>
        <begin position="645"/>
        <end position="655"/>
    </location>
</feature>
<keyword evidence="10" id="KW-0472">Membrane</keyword>
<proteinExistence type="inferred from homology"/>
<evidence type="ECO:0000256" key="7">
    <source>
        <dbReference type="ARBA" id="ARBA00022729"/>
    </source>
</evidence>
<protein>
    <recommendedName>
        <fullName evidence="4">glucan endo-1,3-beta-D-glucosidase</fullName>
        <ecNumber evidence="4">3.2.1.39</ecNumber>
    </recommendedName>
</protein>
<dbReference type="EMBL" id="JAGGNH010000003">
    <property type="protein sequence ID" value="KAJ0977873.1"/>
    <property type="molecule type" value="Genomic_DNA"/>
</dbReference>
<dbReference type="FunFam" id="1.20.58.1040:FF:000002">
    <property type="entry name" value="Glucan endo-1,3-beta-glucosidase 8"/>
    <property type="match status" value="1"/>
</dbReference>
<keyword evidence="8 16" id="KW-0378">Hydrolase</keyword>
<sequence length="822" mass="90483">MALPEILLWISLAAMIATSEATTSIVGVNWGPIVSHPIDPSSVVTMLKANHITKVKLFDADPTTVSALAGTRIEVMLGIPNEQLDRMSKDFSNAEKWVHDNVTTYVSSKPAVNITYVAVGNEPFLKSYNGSFLKSTLPALQNIQKALDKAGVGNRIKAVVPLNADVYNSPANKPVPSAGDFRADIHSLMISIVRFLKSNNSPFVVNIYPFLSLYGNPNFPKDFAFFDGNARPIDDSGKHYLNVFDANFDTLVWALRKAGAGDLDIIVGEVGWPTDGDKNANIANARRFYDGFLSKLVKKQGTPLRPGPMDAYIFSLIDEDMKSVLPGDFERHWGIFTYDGKPKFPMDLTGKNRDKYLAPAKVSYLPAQWCVLKHNAKDLYKLPGSMNYACSLGDCTALGYGSSCNGLNKYENASYAFNMYFQMQDQDVRACDFDGLAEIVTKNASTDGCLFPIQIISSAVPAPAPALAFLLILLMLFGSSILSKKLDLFYIDEGGTFNSISDDTEVLHVVEHLKKHLTTDIYVDSVGVDPGNILPEVLLHSPDIEMQNNENNETNQLQNSETNEVNKMQNNEINEANEMQNNESNEVNDQMQNNKSNETKGESDNDDEERLVHVPFLEYDSDPDEEREEARAKVRKYVQFKDTLQDDDGQEEEENANNPDEMAGDGGQVNDVGDNVRPTIDNEKVTNDNPPKNTTSVTCPVDACPSDAASSEQINHQGKGADKGKKQKVVVSKGRRKCDTACYGPINILRGAHTGGLIIGRESNHPSSFITVSKLLARRAEEKRQKQNEILSQQSTSALEAPQPSTQQSMTNDAIVGNPQLN</sequence>
<keyword evidence="5" id="KW-1003">Cell membrane</keyword>
<evidence type="ECO:0000256" key="16">
    <source>
        <dbReference type="RuleBase" id="RU004336"/>
    </source>
</evidence>
<feature type="region of interest" description="Disordered" evidence="17">
    <location>
        <begin position="583"/>
        <end position="609"/>
    </location>
</feature>
<keyword evidence="11" id="KW-1015">Disulfide bond</keyword>
<dbReference type="InterPro" id="IPR000490">
    <property type="entry name" value="Glyco_hydro_17"/>
</dbReference>
<dbReference type="Proteomes" id="UP001085076">
    <property type="component" value="Miscellaneous, Linkage group lg03"/>
</dbReference>
<gene>
    <name evidence="20" type="ORF">J5N97_013347</name>
</gene>
<dbReference type="PANTHER" id="PTHR32227">
    <property type="entry name" value="GLUCAN ENDO-1,3-BETA-GLUCOSIDASE BG1-RELATED-RELATED"/>
    <property type="match status" value="1"/>
</dbReference>
<evidence type="ECO:0000256" key="9">
    <source>
        <dbReference type="ARBA" id="ARBA00022821"/>
    </source>
</evidence>
<evidence type="ECO:0000256" key="12">
    <source>
        <dbReference type="ARBA" id="ARBA00023180"/>
    </source>
</evidence>
<dbReference type="GO" id="GO:0006952">
    <property type="term" value="P:defense response"/>
    <property type="evidence" value="ECO:0007669"/>
    <property type="project" value="UniProtKB-KW"/>
</dbReference>
<evidence type="ECO:0000256" key="8">
    <source>
        <dbReference type="ARBA" id="ARBA00022801"/>
    </source>
</evidence>
<feature type="compositionally biased region" description="Polar residues" evidence="17">
    <location>
        <begin position="583"/>
        <end position="596"/>
    </location>
</feature>
<evidence type="ECO:0000313" key="20">
    <source>
        <dbReference type="EMBL" id="KAJ0977873.1"/>
    </source>
</evidence>
<reference evidence="20" key="1">
    <citation type="submission" date="2021-03" db="EMBL/GenBank/DDBJ databases">
        <authorList>
            <person name="Li Z."/>
            <person name="Yang C."/>
        </authorList>
    </citation>
    <scope>NUCLEOTIDE SEQUENCE</scope>
    <source>
        <strain evidence="20">Dzin_1.0</strain>
        <tissue evidence="20">Leaf</tissue>
    </source>
</reference>
<keyword evidence="9" id="KW-0611">Plant defense</keyword>
<feature type="signal peptide" evidence="18">
    <location>
        <begin position="1"/>
        <end position="21"/>
    </location>
</feature>
<keyword evidence="21" id="KW-1185">Reference proteome</keyword>
<evidence type="ECO:0000259" key="19">
    <source>
        <dbReference type="SMART" id="SM00768"/>
    </source>
</evidence>
<evidence type="ECO:0000256" key="13">
    <source>
        <dbReference type="ARBA" id="ARBA00023288"/>
    </source>
</evidence>
<feature type="compositionally biased region" description="Polar residues" evidence="17">
    <location>
        <begin position="788"/>
        <end position="812"/>
    </location>
</feature>
<comment type="similarity">
    <text evidence="3 15">Belongs to the glycosyl hydrolase 17 family.</text>
</comment>
<comment type="caution">
    <text evidence="20">The sequence shown here is derived from an EMBL/GenBank/DDBJ whole genome shotgun (WGS) entry which is preliminary data.</text>
</comment>
<feature type="compositionally biased region" description="Polar residues" evidence="17">
    <location>
        <begin position="687"/>
        <end position="698"/>
    </location>
</feature>
<dbReference type="Gene3D" id="3.20.20.80">
    <property type="entry name" value="Glycosidases"/>
    <property type="match status" value="1"/>
</dbReference>
<accession>A0A9D5CT37</accession>
<dbReference type="Pfam" id="PF00332">
    <property type="entry name" value="Glyco_hydro_17"/>
    <property type="match status" value="1"/>
</dbReference>
<evidence type="ECO:0000256" key="5">
    <source>
        <dbReference type="ARBA" id="ARBA00022475"/>
    </source>
</evidence>
<dbReference type="InterPro" id="IPR012946">
    <property type="entry name" value="X8"/>
</dbReference>
<evidence type="ECO:0000256" key="4">
    <source>
        <dbReference type="ARBA" id="ARBA00012780"/>
    </source>
</evidence>
<dbReference type="SUPFAM" id="SSF51445">
    <property type="entry name" value="(Trans)glycosidases"/>
    <property type="match status" value="1"/>
</dbReference>
<evidence type="ECO:0000256" key="18">
    <source>
        <dbReference type="SAM" id="SignalP"/>
    </source>
</evidence>
<dbReference type="InterPro" id="IPR044965">
    <property type="entry name" value="Glyco_hydro_17_plant"/>
</dbReference>
<comment type="catalytic activity">
    <reaction evidence="1">
        <text>Hydrolysis of (1-&gt;3)-beta-D-glucosidic linkages in (1-&gt;3)-beta-D-glucans.</text>
        <dbReference type="EC" id="3.2.1.39"/>
    </reaction>
</comment>
<dbReference type="Pfam" id="PF07983">
    <property type="entry name" value="X8"/>
    <property type="match status" value="1"/>
</dbReference>
<dbReference type="PROSITE" id="PS00587">
    <property type="entry name" value="GLYCOSYL_HYDROL_F17"/>
    <property type="match status" value="1"/>
</dbReference>
<keyword evidence="7 18" id="KW-0732">Signal</keyword>
<reference evidence="20" key="2">
    <citation type="journal article" date="2022" name="Hortic Res">
        <title>The genome of Dioscorea zingiberensis sheds light on the biosynthesis, origin and evolution of the medicinally important diosgenin saponins.</title>
        <authorList>
            <person name="Li Y."/>
            <person name="Tan C."/>
            <person name="Li Z."/>
            <person name="Guo J."/>
            <person name="Li S."/>
            <person name="Chen X."/>
            <person name="Wang C."/>
            <person name="Dai X."/>
            <person name="Yang H."/>
            <person name="Song W."/>
            <person name="Hou L."/>
            <person name="Xu J."/>
            <person name="Tong Z."/>
            <person name="Xu A."/>
            <person name="Yuan X."/>
            <person name="Wang W."/>
            <person name="Yang Q."/>
            <person name="Chen L."/>
            <person name="Sun Z."/>
            <person name="Wang K."/>
            <person name="Pan B."/>
            <person name="Chen J."/>
            <person name="Bao Y."/>
            <person name="Liu F."/>
            <person name="Qi X."/>
            <person name="Gang D.R."/>
            <person name="Wen J."/>
            <person name="Li J."/>
        </authorList>
    </citation>
    <scope>NUCLEOTIDE SEQUENCE</scope>
    <source>
        <strain evidence="20">Dzin_1.0</strain>
    </source>
</reference>
<evidence type="ECO:0000256" key="14">
    <source>
        <dbReference type="ARBA" id="ARBA00023295"/>
    </source>
</evidence>
<dbReference type="GO" id="GO:0042973">
    <property type="term" value="F:glucan endo-1,3-beta-D-glucosidase activity"/>
    <property type="evidence" value="ECO:0007669"/>
    <property type="project" value="UniProtKB-EC"/>
</dbReference>
<name>A0A9D5CT37_9LILI</name>
<comment type="subcellular location">
    <subcellularLocation>
        <location evidence="2">Cell membrane</location>
        <topology evidence="2">Lipid-anchor</topology>
        <topology evidence="2">GPI-anchor</topology>
    </subcellularLocation>
</comment>
<keyword evidence="13" id="KW-0449">Lipoprotein</keyword>
<dbReference type="EC" id="3.2.1.39" evidence="4"/>
<evidence type="ECO:0000256" key="11">
    <source>
        <dbReference type="ARBA" id="ARBA00023157"/>
    </source>
</evidence>
<feature type="region of interest" description="Disordered" evidence="17">
    <location>
        <begin position="782"/>
        <end position="822"/>
    </location>
</feature>
<dbReference type="InterPro" id="IPR017853">
    <property type="entry name" value="GH"/>
</dbReference>
<evidence type="ECO:0000256" key="6">
    <source>
        <dbReference type="ARBA" id="ARBA00022622"/>
    </source>
</evidence>
<evidence type="ECO:0000256" key="2">
    <source>
        <dbReference type="ARBA" id="ARBA00004609"/>
    </source>
</evidence>
<evidence type="ECO:0000256" key="15">
    <source>
        <dbReference type="RuleBase" id="RU004335"/>
    </source>
</evidence>
<keyword evidence="14 16" id="KW-0326">Glycosidase</keyword>
<evidence type="ECO:0000256" key="10">
    <source>
        <dbReference type="ARBA" id="ARBA00023136"/>
    </source>
</evidence>
<evidence type="ECO:0000256" key="1">
    <source>
        <dbReference type="ARBA" id="ARBA00000382"/>
    </source>
</evidence>
<dbReference type="Gene3D" id="1.20.58.1040">
    <property type="match status" value="1"/>
</dbReference>
<dbReference type="GO" id="GO:0005886">
    <property type="term" value="C:plasma membrane"/>
    <property type="evidence" value="ECO:0007669"/>
    <property type="project" value="UniProtKB-SubCell"/>
</dbReference>
<dbReference type="GO" id="GO:0005975">
    <property type="term" value="P:carbohydrate metabolic process"/>
    <property type="evidence" value="ECO:0007669"/>
    <property type="project" value="InterPro"/>
</dbReference>
<dbReference type="GO" id="GO:0098552">
    <property type="term" value="C:side of membrane"/>
    <property type="evidence" value="ECO:0007669"/>
    <property type="project" value="UniProtKB-KW"/>
</dbReference>
<feature type="chain" id="PRO_5038393942" description="glucan endo-1,3-beta-D-glucosidase" evidence="18">
    <location>
        <begin position="22"/>
        <end position="822"/>
    </location>
</feature>
<dbReference type="FunFam" id="3.20.20.80:FF:000008">
    <property type="entry name" value="Glucan endo-1,3-beta-glucosidase 5"/>
    <property type="match status" value="1"/>
</dbReference>